<sequence>MEEEEKGKDKLTLDVSCSVIHGIGLRKPEVDDNKVKLEVDRLWKIRTNLIRKESHGRESILKLKSLITDTVELLGRVRVNVREKEIYSDEDVEFHARELNSLQLLFHGILEIWLKVKDTDKIEYKNMILPDMMELATDMTSLYGEVMALFLQSYRDGASTVYSGFISGILSLLRGTKVLLKRLKFEDDNGRERRRLVQSTICRFTKDIQSVLTHGLHSILGSLEMGEGVTALQPTKLLGNISHCDVVRCAVEDRPEIINGLVFQEGQQLMSDIFQVTGAPFCTSEKILLRFPLSTGALPPSSMVKVKVKYGTKWTDLNGEIKHNYIEFEAKMVSAFVAVVGFRGIHREVTTAGHSFVSDDDTRVRMSIPKNSFSVPCITKFRFIQINRNRMYGYKETCKEDCHGIVACSDILNVTHDENVAINKPILVHLPILHDIEDSSSEIVLFERNLEGSLSLRIVNDAIQCEPHGNCYTFAVSCLNNSIALAKVKRKILKKNKNKLLEEFDLYCGLEHICNIMTYMDKNLLTVGVVKLWVEIVEKRFTTRILRKRANEGLFEVPGSRSPDIRMKEQDVVRMEMDGTIQKIREIPSEHYSIVYLSTARDNYRSFHVEERRDPRGRQVGILNFISDTYGDGFILHSATIDINRYLISLSRIPTSHSDVRPNTYGRLTFSRQSRSSRSSGRSVKSTLAYKAIFEEVPVLSHQSLLILAGAMSVETAQMLGVELGLQNEDILNLKTVNQPTVLTVFEILWMWRGKQVNKNDADQLIECLKRIESVHLSTVVAKANREKRYLTRTDLK</sequence>
<dbReference type="AlphaFoldDB" id="A0A8B6DBU4"/>
<protein>
    <recommendedName>
        <fullName evidence="3">Death domain-containing protein</fullName>
    </recommendedName>
</protein>
<evidence type="ECO:0000313" key="1">
    <source>
        <dbReference type="EMBL" id="VDI17001.1"/>
    </source>
</evidence>
<comment type="caution">
    <text evidence="1">The sequence shown here is derived from an EMBL/GenBank/DDBJ whole genome shotgun (WGS) entry which is preliminary data.</text>
</comment>
<keyword evidence="2" id="KW-1185">Reference proteome</keyword>
<accession>A0A8B6DBU4</accession>
<dbReference type="Proteomes" id="UP000596742">
    <property type="component" value="Unassembled WGS sequence"/>
</dbReference>
<gene>
    <name evidence="1" type="ORF">MGAL_10B022363</name>
</gene>
<proteinExistence type="predicted"/>
<dbReference type="EMBL" id="UYJE01003160">
    <property type="protein sequence ID" value="VDI17001.1"/>
    <property type="molecule type" value="Genomic_DNA"/>
</dbReference>
<evidence type="ECO:0000313" key="2">
    <source>
        <dbReference type="Proteomes" id="UP000596742"/>
    </source>
</evidence>
<evidence type="ECO:0008006" key="3">
    <source>
        <dbReference type="Google" id="ProtNLM"/>
    </source>
</evidence>
<dbReference type="InterPro" id="IPR011029">
    <property type="entry name" value="DEATH-like_dom_sf"/>
</dbReference>
<dbReference type="OrthoDB" id="6093161at2759"/>
<reference evidence="1" key="1">
    <citation type="submission" date="2018-11" db="EMBL/GenBank/DDBJ databases">
        <authorList>
            <person name="Alioto T."/>
            <person name="Alioto T."/>
        </authorList>
    </citation>
    <scope>NUCLEOTIDE SEQUENCE</scope>
</reference>
<dbReference type="Gene3D" id="1.10.533.10">
    <property type="entry name" value="Death Domain, Fas"/>
    <property type="match status" value="1"/>
</dbReference>
<name>A0A8B6DBU4_MYTGA</name>
<organism evidence="1 2">
    <name type="scientific">Mytilus galloprovincialis</name>
    <name type="common">Mediterranean mussel</name>
    <dbReference type="NCBI Taxonomy" id="29158"/>
    <lineage>
        <taxon>Eukaryota</taxon>
        <taxon>Metazoa</taxon>
        <taxon>Spiralia</taxon>
        <taxon>Lophotrochozoa</taxon>
        <taxon>Mollusca</taxon>
        <taxon>Bivalvia</taxon>
        <taxon>Autobranchia</taxon>
        <taxon>Pteriomorphia</taxon>
        <taxon>Mytilida</taxon>
        <taxon>Mytiloidea</taxon>
        <taxon>Mytilidae</taxon>
        <taxon>Mytilinae</taxon>
        <taxon>Mytilus</taxon>
    </lineage>
</organism>